<evidence type="ECO:0000256" key="1">
    <source>
        <dbReference type="ARBA" id="ARBA00000085"/>
    </source>
</evidence>
<dbReference type="GO" id="GO:0016036">
    <property type="term" value="P:cellular response to phosphate starvation"/>
    <property type="evidence" value="ECO:0007669"/>
    <property type="project" value="TreeGrafter"/>
</dbReference>
<dbReference type="SMART" id="SM00304">
    <property type="entry name" value="HAMP"/>
    <property type="match status" value="1"/>
</dbReference>
<dbReference type="PRINTS" id="PR00344">
    <property type="entry name" value="BCTRLSENSOR"/>
</dbReference>
<evidence type="ECO:0000259" key="13">
    <source>
        <dbReference type="PROSITE" id="PS50109"/>
    </source>
</evidence>
<dbReference type="EMBL" id="VLXZ01000005">
    <property type="protein sequence ID" value="TSB46648.1"/>
    <property type="molecule type" value="Genomic_DNA"/>
</dbReference>
<dbReference type="SMART" id="SM00388">
    <property type="entry name" value="HisKA"/>
    <property type="match status" value="1"/>
</dbReference>
<dbReference type="RefSeq" id="WP_143848543.1">
    <property type="nucleotide sequence ID" value="NZ_VLXZ01000005.1"/>
</dbReference>
<dbReference type="Gene3D" id="3.30.565.10">
    <property type="entry name" value="Histidine kinase-like ATPase, C-terminal domain"/>
    <property type="match status" value="1"/>
</dbReference>
<evidence type="ECO:0000259" key="14">
    <source>
        <dbReference type="PROSITE" id="PS50885"/>
    </source>
</evidence>
<gene>
    <name evidence="15" type="ORF">FN960_09840</name>
</gene>
<dbReference type="CDD" id="cd00082">
    <property type="entry name" value="HisKA"/>
    <property type="match status" value="1"/>
</dbReference>
<evidence type="ECO:0000256" key="3">
    <source>
        <dbReference type="ARBA" id="ARBA00012438"/>
    </source>
</evidence>
<keyword evidence="10" id="KW-0902">Two-component regulatory system</keyword>
<dbReference type="SUPFAM" id="SSF55874">
    <property type="entry name" value="ATPase domain of HSP90 chaperone/DNA topoisomerase II/histidine kinase"/>
    <property type="match status" value="1"/>
</dbReference>
<keyword evidence="11 12" id="KW-0472">Membrane</keyword>
<protein>
    <recommendedName>
        <fullName evidence="3">histidine kinase</fullName>
        <ecNumber evidence="3">2.7.13.3</ecNumber>
    </recommendedName>
</protein>
<dbReference type="Pfam" id="PF02518">
    <property type="entry name" value="HATPase_c"/>
    <property type="match status" value="1"/>
</dbReference>
<dbReference type="PROSITE" id="PS50885">
    <property type="entry name" value="HAMP"/>
    <property type="match status" value="1"/>
</dbReference>
<keyword evidence="6" id="KW-0808">Transferase</keyword>
<dbReference type="Gene3D" id="1.10.287.130">
    <property type="match status" value="1"/>
</dbReference>
<dbReference type="InterPro" id="IPR003661">
    <property type="entry name" value="HisK_dim/P_dom"/>
</dbReference>
<dbReference type="GO" id="GO:0005524">
    <property type="term" value="F:ATP binding"/>
    <property type="evidence" value="ECO:0007669"/>
    <property type="project" value="UniProtKB-KW"/>
</dbReference>
<keyword evidence="4" id="KW-1003">Cell membrane</keyword>
<dbReference type="SMART" id="SM00387">
    <property type="entry name" value="HATPase_c"/>
    <property type="match status" value="1"/>
</dbReference>
<feature type="domain" description="HAMP" evidence="14">
    <location>
        <begin position="188"/>
        <end position="241"/>
    </location>
</feature>
<evidence type="ECO:0000256" key="12">
    <source>
        <dbReference type="SAM" id="Phobius"/>
    </source>
</evidence>
<keyword evidence="12" id="KW-1133">Transmembrane helix</keyword>
<dbReference type="Proteomes" id="UP000318521">
    <property type="component" value="Unassembled WGS sequence"/>
</dbReference>
<evidence type="ECO:0000256" key="6">
    <source>
        <dbReference type="ARBA" id="ARBA00022679"/>
    </source>
</evidence>
<feature type="transmembrane region" description="Helical" evidence="12">
    <location>
        <begin position="12"/>
        <end position="33"/>
    </location>
</feature>
<evidence type="ECO:0000256" key="10">
    <source>
        <dbReference type="ARBA" id="ARBA00023012"/>
    </source>
</evidence>
<dbReference type="Gene3D" id="6.10.340.10">
    <property type="match status" value="1"/>
</dbReference>
<dbReference type="Pfam" id="PF00672">
    <property type="entry name" value="HAMP"/>
    <property type="match status" value="1"/>
</dbReference>
<dbReference type="PANTHER" id="PTHR45453">
    <property type="entry name" value="PHOSPHATE REGULON SENSOR PROTEIN PHOR"/>
    <property type="match status" value="1"/>
</dbReference>
<dbReference type="FunFam" id="3.30.565.10:FF:000006">
    <property type="entry name" value="Sensor histidine kinase WalK"/>
    <property type="match status" value="1"/>
</dbReference>
<proteinExistence type="predicted"/>
<evidence type="ECO:0000256" key="4">
    <source>
        <dbReference type="ARBA" id="ARBA00022475"/>
    </source>
</evidence>
<dbReference type="Pfam" id="PF00512">
    <property type="entry name" value="HisKA"/>
    <property type="match status" value="1"/>
</dbReference>
<dbReference type="SUPFAM" id="SSF158472">
    <property type="entry name" value="HAMP domain-like"/>
    <property type="match status" value="1"/>
</dbReference>
<keyword evidence="12" id="KW-0812">Transmembrane</keyword>
<dbReference type="EC" id="2.7.13.3" evidence="3"/>
<keyword evidence="7" id="KW-0547">Nucleotide-binding</keyword>
<sequence length="468" mass="53247">MKHWSIKHKVWLTIISVLVTVVITGILLISFLYDRLYIDKQIESLMLQGEQLVEVYGEEESDEFFQERLKWANESTDAEVEFTDNPMLLASGEVLDPTSQYNLINFEERQQLLAGETVVMRRAHPRFDQEILGVAIPLFEGGNLEGVVFLSKPLADIYEPFADIQWLLYIGFILLISIILFLGNKMVRDVVNPLISMKTVAQRIEQGDFSQQIKQTNTTDELGQLARSFNSLSTSLNEVDQNRKEFLANIAHELKTPLSYMKGYAEGIEEGVVTKEKGLGIIQKEANRLDRLVHDLLDLAQMEADTYQLQHEPIAFAELIDDVVDQFSLSAKQKQVQILRDLDDECIIMGDADRIEQVVRNLLDNALRYTPADKKIFITLYRKGKHVHLEVKDEGIGIPEQDLPAVKQRFYRVKKARERKDGGTGLGLSIVSQIIQKHEGHFDLISVEHEGTTAVVTLNSYSEDVLNS</sequence>
<evidence type="ECO:0000256" key="7">
    <source>
        <dbReference type="ARBA" id="ARBA00022741"/>
    </source>
</evidence>
<evidence type="ECO:0000256" key="8">
    <source>
        <dbReference type="ARBA" id="ARBA00022777"/>
    </source>
</evidence>
<dbReference type="OrthoDB" id="3436at2"/>
<comment type="catalytic activity">
    <reaction evidence="1">
        <text>ATP + protein L-histidine = ADP + protein N-phospho-L-histidine.</text>
        <dbReference type="EC" id="2.7.13.3"/>
    </reaction>
</comment>
<comment type="caution">
    <text evidence="15">The sequence shown here is derived from an EMBL/GenBank/DDBJ whole genome shotgun (WGS) entry which is preliminary data.</text>
</comment>
<evidence type="ECO:0000256" key="9">
    <source>
        <dbReference type="ARBA" id="ARBA00022840"/>
    </source>
</evidence>
<keyword evidence="16" id="KW-1185">Reference proteome</keyword>
<evidence type="ECO:0000256" key="5">
    <source>
        <dbReference type="ARBA" id="ARBA00022553"/>
    </source>
</evidence>
<name>A0A553ZYX3_9BACI</name>
<accession>A0A553ZYX3</accession>
<dbReference type="InterPro" id="IPR005467">
    <property type="entry name" value="His_kinase_dom"/>
</dbReference>
<dbReference type="CDD" id="cd06225">
    <property type="entry name" value="HAMP"/>
    <property type="match status" value="1"/>
</dbReference>
<organism evidence="15 16">
    <name type="scientific">Alkalicoccobacillus porphyridii</name>
    <dbReference type="NCBI Taxonomy" id="2597270"/>
    <lineage>
        <taxon>Bacteria</taxon>
        <taxon>Bacillati</taxon>
        <taxon>Bacillota</taxon>
        <taxon>Bacilli</taxon>
        <taxon>Bacillales</taxon>
        <taxon>Bacillaceae</taxon>
        <taxon>Alkalicoccobacillus</taxon>
    </lineage>
</organism>
<dbReference type="InterPro" id="IPR003660">
    <property type="entry name" value="HAMP_dom"/>
</dbReference>
<dbReference type="InterPro" id="IPR036890">
    <property type="entry name" value="HATPase_C_sf"/>
</dbReference>
<feature type="transmembrane region" description="Helical" evidence="12">
    <location>
        <begin position="166"/>
        <end position="183"/>
    </location>
</feature>
<evidence type="ECO:0000256" key="2">
    <source>
        <dbReference type="ARBA" id="ARBA00004651"/>
    </source>
</evidence>
<dbReference type="FunFam" id="1.10.287.130:FF:000001">
    <property type="entry name" value="Two-component sensor histidine kinase"/>
    <property type="match status" value="1"/>
</dbReference>
<reference evidence="15 16" key="1">
    <citation type="submission" date="2019-07" db="EMBL/GenBank/DDBJ databases">
        <authorList>
            <person name="Park Y.J."/>
            <person name="Jeong S.E."/>
            <person name="Jung H.S."/>
        </authorList>
    </citation>
    <scope>NUCLEOTIDE SEQUENCE [LARGE SCALE GENOMIC DNA]</scope>
    <source>
        <strain evidence="16">P16(2019)</strain>
    </source>
</reference>
<keyword evidence="8" id="KW-0418">Kinase</keyword>
<dbReference type="GO" id="GO:0005886">
    <property type="term" value="C:plasma membrane"/>
    <property type="evidence" value="ECO:0007669"/>
    <property type="project" value="UniProtKB-SubCell"/>
</dbReference>
<dbReference type="CDD" id="cd00075">
    <property type="entry name" value="HATPase"/>
    <property type="match status" value="1"/>
</dbReference>
<dbReference type="GO" id="GO:0004721">
    <property type="term" value="F:phosphoprotein phosphatase activity"/>
    <property type="evidence" value="ECO:0007669"/>
    <property type="project" value="TreeGrafter"/>
</dbReference>
<dbReference type="InterPro" id="IPR050351">
    <property type="entry name" value="BphY/WalK/GraS-like"/>
</dbReference>
<keyword evidence="9" id="KW-0067">ATP-binding</keyword>
<feature type="domain" description="Histidine kinase" evidence="13">
    <location>
        <begin position="249"/>
        <end position="462"/>
    </location>
</feature>
<dbReference type="PROSITE" id="PS50109">
    <property type="entry name" value="HIS_KIN"/>
    <property type="match status" value="1"/>
</dbReference>
<dbReference type="GO" id="GO:0000155">
    <property type="term" value="F:phosphorelay sensor kinase activity"/>
    <property type="evidence" value="ECO:0007669"/>
    <property type="project" value="InterPro"/>
</dbReference>
<dbReference type="InterPro" id="IPR003594">
    <property type="entry name" value="HATPase_dom"/>
</dbReference>
<dbReference type="InterPro" id="IPR036097">
    <property type="entry name" value="HisK_dim/P_sf"/>
</dbReference>
<keyword evidence="5" id="KW-0597">Phosphoprotein</keyword>
<evidence type="ECO:0000313" key="15">
    <source>
        <dbReference type="EMBL" id="TSB46648.1"/>
    </source>
</evidence>
<evidence type="ECO:0000313" key="16">
    <source>
        <dbReference type="Proteomes" id="UP000318521"/>
    </source>
</evidence>
<dbReference type="InterPro" id="IPR004358">
    <property type="entry name" value="Sig_transdc_His_kin-like_C"/>
</dbReference>
<comment type="subcellular location">
    <subcellularLocation>
        <location evidence="2">Cell membrane</location>
        <topology evidence="2">Multi-pass membrane protein</topology>
    </subcellularLocation>
</comment>
<evidence type="ECO:0000256" key="11">
    <source>
        <dbReference type="ARBA" id="ARBA00023136"/>
    </source>
</evidence>
<dbReference type="AlphaFoldDB" id="A0A553ZYX3"/>
<dbReference type="PANTHER" id="PTHR45453:SF1">
    <property type="entry name" value="PHOSPHATE REGULON SENSOR PROTEIN PHOR"/>
    <property type="match status" value="1"/>
</dbReference>
<dbReference type="SUPFAM" id="SSF47384">
    <property type="entry name" value="Homodimeric domain of signal transducing histidine kinase"/>
    <property type="match status" value="1"/>
</dbReference>